<name>M7Z325_TRIUA</name>
<accession>M7Z325</accession>
<organism evidence="1">
    <name type="scientific">Triticum urartu</name>
    <name type="common">Red wild einkorn</name>
    <name type="synonym">Crithodium urartu</name>
    <dbReference type="NCBI Taxonomy" id="4572"/>
    <lineage>
        <taxon>Eukaryota</taxon>
        <taxon>Viridiplantae</taxon>
        <taxon>Streptophyta</taxon>
        <taxon>Embryophyta</taxon>
        <taxon>Tracheophyta</taxon>
        <taxon>Spermatophyta</taxon>
        <taxon>Magnoliopsida</taxon>
        <taxon>Liliopsida</taxon>
        <taxon>Poales</taxon>
        <taxon>Poaceae</taxon>
        <taxon>BOP clade</taxon>
        <taxon>Pooideae</taxon>
        <taxon>Triticodae</taxon>
        <taxon>Triticeae</taxon>
        <taxon>Triticinae</taxon>
        <taxon>Triticum</taxon>
    </lineage>
</organism>
<protein>
    <submittedName>
        <fullName evidence="1">Uncharacterized protein</fullName>
    </submittedName>
</protein>
<gene>
    <name evidence="1" type="ORF">TRIUR3_26503</name>
</gene>
<sequence length="194" mass="21716">MARHPQLLPPPPLPCTISWTALPRRPASSFPFVLLARSPSPIGVPLVLIVQHQRHPAASFGVTSSRRAAMQQQRPPRPSLAFDSCSMPRPRLHVPVDAMFFFGDLSRTKICQDPQILGRAKFRLKMFNFIRCGFRQVPRRPEPSDTLSLTTLRDEERQVPLQKRTCTTTSGGIGSVKSNNDCVQLLATSNDYET</sequence>
<reference evidence="1" key="1">
    <citation type="journal article" date="2013" name="Nature">
        <title>Draft genome of the wheat A-genome progenitor Triticum urartu.</title>
        <authorList>
            <person name="Ling H.Q."/>
            <person name="Zhao S."/>
            <person name="Liu D."/>
            <person name="Wang J."/>
            <person name="Sun H."/>
            <person name="Zhang C."/>
            <person name="Fan H."/>
            <person name="Li D."/>
            <person name="Dong L."/>
            <person name="Tao Y."/>
            <person name="Gao C."/>
            <person name="Wu H."/>
            <person name="Li Y."/>
            <person name="Cui Y."/>
            <person name="Guo X."/>
            <person name="Zheng S."/>
            <person name="Wang B."/>
            <person name="Yu K."/>
            <person name="Liang Q."/>
            <person name="Yang W."/>
            <person name="Lou X."/>
            <person name="Chen J."/>
            <person name="Feng M."/>
            <person name="Jian J."/>
            <person name="Zhang X."/>
            <person name="Luo G."/>
            <person name="Jiang Y."/>
            <person name="Liu J."/>
            <person name="Wang Z."/>
            <person name="Sha Y."/>
            <person name="Zhang B."/>
            <person name="Wu H."/>
            <person name="Tang D."/>
            <person name="Shen Q."/>
            <person name="Xue P."/>
            <person name="Zou S."/>
            <person name="Wang X."/>
            <person name="Liu X."/>
            <person name="Wang F."/>
            <person name="Yang Y."/>
            <person name="An X."/>
            <person name="Dong Z."/>
            <person name="Zhang K."/>
            <person name="Zhang X."/>
            <person name="Luo M.C."/>
            <person name="Dvorak J."/>
            <person name="Tong Y."/>
            <person name="Wang J."/>
            <person name="Yang H."/>
            <person name="Li Z."/>
            <person name="Wang D."/>
            <person name="Zhang A."/>
            <person name="Wang J."/>
        </authorList>
    </citation>
    <scope>NUCLEOTIDE SEQUENCE</scope>
</reference>
<dbReference type="EMBL" id="KD270271">
    <property type="protein sequence ID" value="EMS46770.1"/>
    <property type="molecule type" value="Genomic_DNA"/>
</dbReference>
<dbReference type="AlphaFoldDB" id="M7Z325"/>
<evidence type="ECO:0000313" key="1">
    <source>
        <dbReference type="EMBL" id="EMS46770.1"/>
    </source>
</evidence>
<proteinExistence type="predicted"/>